<dbReference type="AlphaFoldDB" id="X1VQU1"/>
<dbReference type="InterPro" id="IPR006222">
    <property type="entry name" value="GCVT_N"/>
</dbReference>
<feature type="domain" description="GCVT N-terminal" evidence="1">
    <location>
        <begin position="1"/>
        <end position="122"/>
    </location>
</feature>
<reference evidence="2" key="1">
    <citation type="journal article" date="2014" name="Front. Microbiol.">
        <title>High frequency of phylogenetically diverse reductive dehalogenase-homologous genes in deep subseafloor sedimentary metagenomes.</title>
        <authorList>
            <person name="Kawai M."/>
            <person name="Futagami T."/>
            <person name="Toyoda A."/>
            <person name="Takaki Y."/>
            <person name="Nishi S."/>
            <person name="Hori S."/>
            <person name="Arai W."/>
            <person name="Tsubouchi T."/>
            <person name="Morono Y."/>
            <person name="Uchiyama I."/>
            <person name="Ito T."/>
            <person name="Fujiyama A."/>
            <person name="Inagaki F."/>
            <person name="Takami H."/>
        </authorList>
    </citation>
    <scope>NUCLEOTIDE SEQUENCE</scope>
    <source>
        <strain evidence="2">Expedition CK06-06</strain>
    </source>
</reference>
<dbReference type="InterPro" id="IPR027266">
    <property type="entry name" value="TrmE/GcvT-like"/>
</dbReference>
<dbReference type="PANTHER" id="PTHR43757">
    <property type="entry name" value="AMINOMETHYLTRANSFERASE"/>
    <property type="match status" value="1"/>
</dbReference>
<proteinExistence type="predicted"/>
<dbReference type="EMBL" id="BARW01030971">
    <property type="protein sequence ID" value="GAJ11700.1"/>
    <property type="molecule type" value="Genomic_DNA"/>
</dbReference>
<dbReference type="SUPFAM" id="SSF103025">
    <property type="entry name" value="Folate-binding domain"/>
    <property type="match status" value="1"/>
</dbReference>
<comment type="caution">
    <text evidence="2">The sequence shown here is derived from an EMBL/GenBank/DDBJ whole genome shotgun (WGS) entry which is preliminary data.</text>
</comment>
<protein>
    <recommendedName>
        <fullName evidence="1">GCVT N-terminal domain-containing protein</fullName>
    </recommendedName>
</protein>
<dbReference type="InterPro" id="IPR028896">
    <property type="entry name" value="GcvT/YgfZ/DmdA"/>
</dbReference>
<organism evidence="2">
    <name type="scientific">marine sediment metagenome</name>
    <dbReference type="NCBI Taxonomy" id="412755"/>
    <lineage>
        <taxon>unclassified sequences</taxon>
        <taxon>metagenomes</taxon>
        <taxon>ecological metagenomes</taxon>
    </lineage>
</organism>
<sequence length="205" mass="23089">PHSLAILQKLAKEKELKRKLARIAKNEFIEVKLARIEVLISRSGYTGEDIGYELYLHPGDAPLIWNLLLKEGKEFGIKPAGLGARDSTRIEAGLPLYEHELAGKYCITPTEAGYGAFVKLHKPYFIGKKRLLERQAQRKMEVIRFKMKSKGIRMVKSEDPIVDEKGQCMGRVTSSALVEGIQVGLAYVDKNFAEIVRPLTIAHSW</sequence>
<feature type="non-terminal residue" evidence="2">
    <location>
        <position position="1"/>
    </location>
</feature>
<dbReference type="Pfam" id="PF01571">
    <property type="entry name" value="GCV_T"/>
    <property type="match status" value="1"/>
</dbReference>
<dbReference type="PANTHER" id="PTHR43757:SF2">
    <property type="entry name" value="AMINOMETHYLTRANSFERASE, MITOCHONDRIAL"/>
    <property type="match status" value="1"/>
</dbReference>
<evidence type="ECO:0000313" key="2">
    <source>
        <dbReference type="EMBL" id="GAJ11700.1"/>
    </source>
</evidence>
<evidence type="ECO:0000259" key="1">
    <source>
        <dbReference type="Pfam" id="PF01571"/>
    </source>
</evidence>
<gene>
    <name evidence="2" type="ORF">S12H4_49379</name>
</gene>
<dbReference type="Gene3D" id="3.30.1360.120">
    <property type="entry name" value="Probable tRNA modification gtpase trme, domain 1"/>
    <property type="match status" value="1"/>
</dbReference>
<accession>X1VQU1</accession>
<name>X1VQU1_9ZZZZ</name>